<dbReference type="Proteomes" id="UP000216188">
    <property type="component" value="Unassembled WGS sequence"/>
</dbReference>
<comment type="caution">
    <text evidence="1">The sequence shown here is derived from an EMBL/GenBank/DDBJ whole genome shotgun (WGS) entry which is preliminary data.</text>
</comment>
<dbReference type="EMBL" id="NNRM01000003">
    <property type="protein sequence ID" value="OYR30660.1"/>
    <property type="molecule type" value="Genomic_DNA"/>
</dbReference>
<name>A0A256GUR5_9HYPH</name>
<reference evidence="1 2" key="1">
    <citation type="submission" date="2017-07" db="EMBL/GenBank/DDBJ databases">
        <title>Phylogenetic study on the rhizospheric bacterium Ochrobactrum sp. A44.</title>
        <authorList>
            <person name="Krzyzanowska D.M."/>
            <person name="Ossowicki A."/>
            <person name="Rajewska M."/>
            <person name="Maciag T."/>
            <person name="Kaczynski Z."/>
            <person name="Czerwicka M."/>
            <person name="Jafra S."/>
        </authorList>
    </citation>
    <scope>NUCLEOTIDE SEQUENCE [LARGE SCALE GENOMIC DNA]</scope>
    <source>
        <strain evidence="1 2">CCUG 30717</strain>
    </source>
</reference>
<gene>
    <name evidence="1" type="ORF">CEV34_0087</name>
</gene>
<evidence type="ECO:0000313" key="2">
    <source>
        <dbReference type="Proteomes" id="UP000216188"/>
    </source>
</evidence>
<proteinExistence type="predicted"/>
<keyword evidence="2" id="KW-1185">Reference proteome</keyword>
<protein>
    <submittedName>
        <fullName evidence="1">Uncharacterized protein</fullName>
    </submittedName>
</protein>
<organism evidence="1 2">
    <name type="scientific">Brucella pseudogrignonensis</name>
    <dbReference type="NCBI Taxonomy" id="419475"/>
    <lineage>
        <taxon>Bacteria</taxon>
        <taxon>Pseudomonadati</taxon>
        <taxon>Pseudomonadota</taxon>
        <taxon>Alphaproteobacteria</taxon>
        <taxon>Hyphomicrobiales</taxon>
        <taxon>Brucellaceae</taxon>
        <taxon>Brucella/Ochrobactrum group</taxon>
        <taxon>Brucella</taxon>
    </lineage>
</organism>
<evidence type="ECO:0000313" key="1">
    <source>
        <dbReference type="EMBL" id="OYR30660.1"/>
    </source>
</evidence>
<accession>A0A256GUR5</accession>
<sequence length="60" mass="6466">MSAGIADKGGQRELIKPYQTGAEHPARRFAPWIGKIAGLALSGCRRTARMIFPATAHMLS</sequence>
<dbReference type="AlphaFoldDB" id="A0A256GUR5"/>